<reference evidence="17" key="1">
    <citation type="submission" date="2025-08" db="UniProtKB">
        <authorList>
            <consortium name="Ensembl"/>
        </authorList>
    </citation>
    <scope>IDENTIFICATION</scope>
</reference>
<protein>
    <recommendedName>
        <fullName evidence="5">NADH dehydrogenase [ubiquinone] 1 beta subcomplex subunit 5, mitochondrial</fullName>
    </recommendedName>
    <alternativeName>
        <fullName evidence="16">Complex I-SGDH</fullName>
    </alternativeName>
    <alternativeName>
        <fullName evidence="15">NADH-ubiquinone oxidoreductase SGDH subunit</fullName>
    </alternativeName>
</protein>
<reference evidence="17" key="2">
    <citation type="submission" date="2025-09" db="UniProtKB">
        <authorList>
            <consortium name="Ensembl"/>
        </authorList>
    </citation>
    <scope>IDENTIFICATION</scope>
</reference>
<keyword evidence="6" id="KW-0813">Transport</keyword>
<evidence type="ECO:0000256" key="3">
    <source>
        <dbReference type="ARBA" id="ARBA00007152"/>
    </source>
</evidence>
<evidence type="ECO:0000256" key="12">
    <source>
        <dbReference type="ARBA" id="ARBA00022989"/>
    </source>
</evidence>
<evidence type="ECO:0000256" key="8">
    <source>
        <dbReference type="ARBA" id="ARBA00022692"/>
    </source>
</evidence>
<evidence type="ECO:0000256" key="6">
    <source>
        <dbReference type="ARBA" id="ARBA00022448"/>
    </source>
</evidence>
<evidence type="ECO:0000256" key="11">
    <source>
        <dbReference type="ARBA" id="ARBA00022982"/>
    </source>
</evidence>
<keyword evidence="8" id="KW-0812">Transmembrane</keyword>
<keyword evidence="9" id="KW-0999">Mitochondrion inner membrane</keyword>
<evidence type="ECO:0000256" key="15">
    <source>
        <dbReference type="ARBA" id="ARBA00032395"/>
    </source>
</evidence>
<comment type="subcellular location">
    <subcellularLocation>
        <location evidence="2">Mitochondrion inner membrane</location>
        <topology evidence="2">Single-pass membrane protein</topology>
        <orientation evidence="2">Matrix side</orientation>
    </subcellularLocation>
</comment>
<dbReference type="Pfam" id="PF09781">
    <property type="entry name" value="NDUF_B5"/>
    <property type="match status" value="1"/>
</dbReference>
<evidence type="ECO:0000313" key="17">
    <source>
        <dbReference type="Ensembl" id="ENSMMNP00015017380.1"/>
    </source>
</evidence>
<name>A0A8C6BNW0_MONMO</name>
<evidence type="ECO:0000256" key="9">
    <source>
        <dbReference type="ARBA" id="ARBA00022792"/>
    </source>
</evidence>
<dbReference type="PANTHER" id="PTHR13178:SF0">
    <property type="entry name" value="NADH DEHYDROGENASE [UBIQUINONE] 1 BETA SUBCOMPLEX SUBUNIT 5, MITOCHONDRIAL"/>
    <property type="match status" value="1"/>
</dbReference>
<evidence type="ECO:0000256" key="5">
    <source>
        <dbReference type="ARBA" id="ARBA00015175"/>
    </source>
</evidence>
<dbReference type="GeneTree" id="ENSGT00390000009980"/>
<dbReference type="Proteomes" id="UP000694561">
    <property type="component" value="Unplaced"/>
</dbReference>
<keyword evidence="11" id="KW-0249">Electron transport</keyword>
<comment type="function">
    <text evidence="1">Accessory subunit of the mitochondrial membrane respiratory chain NADH dehydrogenase (Complex I), that is believed not to be involved in catalysis. Complex I functions in the transfer of electrons from NADH to the respiratory chain. The immediate electron acceptor for the enzyme is believed to be ubiquinone.</text>
</comment>
<proteinExistence type="inferred from homology"/>
<comment type="similarity">
    <text evidence="3">Belongs to the complex I NDUFB5 subunit family.</text>
</comment>
<keyword evidence="18" id="KW-1185">Reference proteome</keyword>
<dbReference type="AlphaFoldDB" id="A0A8C6BNW0"/>
<dbReference type="InterPro" id="IPR019173">
    <property type="entry name" value="NADH_UbQ_OxRdtase_B5_su"/>
</dbReference>
<evidence type="ECO:0000256" key="14">
    <source>
        <dbReference type="ARBA" id="ARBA00023136"/>
    </source>
</evidence>
<organism evidence="17 18">
    <name type="scientific">Monodon monoceros</name>
    <name type="common">Narwhal</name>
    <name type="synonym">Ceratodon monodon</name>
    <dbReference type="NCBI Taxonomy" id="40151"/>
    <lineage>
        <taxon>Eukaryota</taxon>
        <taxon>Metazoa</taxon>
        <taxon>Chordata</taxon>
        <taxon>Craniata</taxon>
        <taxon>Vertebrata</taxon>
        <taxon>Euteleostomi</taxon>
        <taxon>Mammalia</taxon>
        <taxon>Eutheria</taxon>
        <taxon>Laurasiatheria</taxon>
        <taxon>Artiodactyla</taxon>
        <taxon>Whippomorpha</taxon>
        <taxon>Cetacea</taxon>
        <taxon>Odontoceti</taxon>
        <taxon>Monodontidae</taxon>
        <taxon>Monodon</taxon>
    </lineage>
</organism>
<evidence type="ECO:0000256" key="4">
    <source>
        <dbReference type="ARBA" id="ARBA00011533"/>
    </source>
</evidence>
<evidence type="ECO:0000256" key="2">
    <source>
        <dbReference type="ARBA" id="ARBA00004298"/>
    </source>
</evidence>
<keyword evidence="12" id="KW-1133">Transmembrane helix</keyword>
<evidence type="ECO:0000256" key="16">
    <source>
        <dbReference type="ARBA" id="ARBA00032550"/>
    </source>
</evidence>
<keyword evidence="14" id="KW-0472">Membrane</keyword>
<comment type="subunit">
    <text evidence="4">Complex I is composed of 45 different subunits.</text>
</comment>
<evidence type="ECO:0000256" key="13">
    <source>
        <dbReference type="ARBA" id="ARBA00023128"/>
    </source>
</evidence>
<dbReference type="PANTHER" id="PTHR13178">
    <property type="entry name" value="NADH-UBIQUINONE OXIDOREDUCTASE SGDH SUBUNIT"/>
    <property type="match status" value="1"/>
</dbReference>
<evidence type="ECO:0000313" key="18">
    <source>
        <dbReference type="Proteomes" id="UP000694561"/>
    </source>
</evidence>
<dbReference type="Ensembl" id="ENSMMNT00015019117.1">
    <property type="protein sequence ID" value="ENSMMNP00015017380.1"/>
    <property type="gene ID" value="ENSMMNG00015012823.1"/>
</dbReference>
<keyword evidence="10" id="KW-0809">Transit peptide</keyword>
<evidence type="ECO:0000256" key="10">
    <source>
        <dbReference type="ARBA" id="ARBA00022946"/>
    </source>
</evidence>
<keyword evidence="7" id="KW-0679">Respiratory chain</keyword>
<evidence type="ECO:0000256" key="1">
    <source>
        <dbReference type="ARBA" id="ARBA00003195"/>
    </source>
</evidence>
<keyword evidence="13" id="KW-0496">Mitochondrion</keyword>
<accession>A0A8C6BNW0</accession>
<sequence>MRFYILLTGIPVATGITLVNVFIGYTPEHWEYFKHPISRRIARTFFDSPETNCERTMAILQIEAEKAELWGLAASKIFLHPPTATPMTKALLLTTCDFEHMTSCLTTSSPRATWSTK</sequence>
<evidence type="ECO:0000256" key="7">
    <source>
        <dbReference type="ARBA" id="ARBA00022660"/>
    </source>
</evidence>
<dbReference type="GO" id="GO:0005743">
    <property type="term" value="C:mitochondrial inner membrane"/>
    <property type="evidence" value="ECO:0007669"/>
    <property type="project" value="UniProtKB-SubCell"/>
</dbReference>